<keyword evidence="8" id="KW-1185">Reference proteome</keyword>
<dbReference type="Proteomes" id="UP000007463">
    <property type="component" value="Chromosome"/>
</dbReference>
<dbReference type="InterPro" id="IPR010920">
    <property type="entry name" value="LSM_dom_sf"/>
</dbReference>
<keyword evidence="4 5" id="KW-0472">Membrane</keyword>
<dbReference type="SUPFAM" id="SSF50182">
    <property type="entry name" value="Sm-like ribonucleoproteins"/>
    <property type="match status" value="1"/>
</dbReference>
<dbReference type="InterPro" id="IPR006685">
    <property type="entry name" value="MscS_channel_2nd"/>
</dbReference>
<dbReference type="RefSeq" id="WP_013688505.1">
    <property type="nucleotide sequence ID" value="NC_015321.1"/>
</dbReference>
<organism evidence="7 8">
    <name type="scientific">Fluviicola taffensis (strain DSM 16823 / NCIMB 13979 / RW262)</name>
    <dbReference type="NCBI Taxonomy" id="755732"/>
    <lineage>
        <taxon>Bacteria</taxon>
        <taxon>Pseudomonadati</taxon>
        <taxon>Bacteroidota</taxon>
        <taxon>Flavobacteriia</taxon>
        <taxon>Flavobacteriales</taxon>
        <taxon>Crocinitomicaceae</taxon>
        <taxon>Fluviicola</taxon>
    </lineage>
</organism>
<evidence type="ECO:0000256" key="1">
    <source>
        <dbReference type="ARBA" id="ARBA00004370"/>
    </source>
</evidence>
<gene>
    <name evidence="7" type="ordered locus">Fluta_3780</name>
</gene>
<evidence type="ECO:0000256" key="5">
    <source>
        <dbReference type="SAM" id="Phobius"/>
    </source>
</evidence>
<feature type="domain" description="Mechanosensitive ion channel MscS" evidence="6">
    <location>
        <begin position="94"/>
        <end position="159"/>
    </location>
</feature>
<dbReference type="HOGENOM" id="CLU_098917_1_0_10"/>
<name>F2IFN3_FLUTR</name>
<sequence length="170" mass="19193">MEAYKIQIIESIIALLIFLISKFTLRYFVKLKILKSFFKNSEKKDVLKLINLILAVIFVIIIVAIWSVKQENILIVASSLLTVLGVSLFAEMSILSNITACLILFFQHPIKVGDTVAITHEGKDIEGELIDITYFFAFIKTPNSGTLTIPNALFLKSSFRILEKSSKSEY</sequence>
<dbReference type="eggNOG" id="COG0668">
    <property type="taxonomic scope" value="Bacteria"/>
</dbReference>
<keyword evidence="2 5" id="KW-0812">Transmembrane</keyword>
<dbReference type="InterPro" id="IPR023408">
    <property type="entry name" value="MscS_beta-dom_sf"/>
</dbReference>
<evidence type="ECO:0000313" key="8">
    <source>
        <dbReference type="Proteomes" id="UP000007463"/>
    </source>
</evidence>
<dbReference type="OrthoDB" id="5705501at2"/>
<dbReference type="KEGG" id="fte:Fluta_3780"/>
<feature type="transmembrane region" description="Helical" evidence="5">
    <location>
        <begin position="73"/>
        <end position="106"/>
    </location>
</feature>
<feature type="transmembrane region" description="Helical" evidence="5">
    <location>
        <begin position="46"/>
        <end position="67"/>
    </location>
</feature>
<reference evidence="7 8" key="1">
    <citation type="journal article" date="2011" name="Stand. Genomic Sci.">
        <title>Complete genome sequence of the gliding freshwater bacterium Fluviicola taffensis type strain (RW262).</title>
        <authorList>
            <person name="Woyke T."/>
            <person name="Chertkov O."/>
            <person name="Lapidus A."/>
            <person name="Nolan M."/>
            <person name="Lucas S."/>
            <person name="Del Rio T.G."/>
            <person name="Tice H."/>
            <person name="Cheng J.F."/>
            <person name="Tapia R."/>
            <person name="Han C."/>
            <person name="Goodwin L."/>
            <person name="Pitluck S."/>
            <person name="Liolios K."/>
            <person name="Pagani I."/>
            <person name="Ivanova N."/>
            <person name="Huntemann M."/>
            <person name="Mavromatis K."/>
            <person name="Mikhailova N."/>
            <person name="Pati A."/>
            <person name="Chen A."/>
            <person name="Palaniappan K."/>
            <person name="Land M."/>
            <person name="Hauser L."/>
            <person name="Brambilla E.M."/>
            <person name="Rohde M."/>
            <person name="Mwirichia R."/>
            <person name="Sikorski J."/>
            <person name="Tindall B.J."/>
            <person name="Goker M."/>
            <person name="Bristow J."/>
            <person name="Eisen J.A."/>
            <person name="Markowitz V."/>
            <person name="Hugenholtz P."/>
            <person name="Klenk H.P."/>
            <person name="Kyrpides N.C."/>
        </authorList>
    </citation>
    <scope>NUCLEOTIDE SEQUENCE [LARGE SCALE GENOMIC DNA]</scope>
    <source>
        <strain evidence="8">DSM 16823 / RW262 / RW262</strain>
    </source>
</reference>
<evidence type="ECO:0000256" key="2">
    <source>
        <dbReference type="ARBA" id="ARBA00022692"/>
    </source>
</evidence>
<evidence type="ECO:0000256" key="4">
    <source>
        <dbReference type="ARBA" id="ARBA00023136"/>
    </source>
</evidence>
<dbReference type="PANTHER" id="PTHR30221:SF8">
    <property type="entry name" value="SMALL-CONDUCTANCE MECHANOSENSITIVE CHANNEL"/>
    <property type="match status" value="1"/>
</dbReference>
<dbReference type="STRING" id="755732.Fluta_3780"/>
<comment type="subcellular location">
    <subcellularLocation>
        <location evidence="1">Membrane</location>
    </subcellularLocation>
</comment>
<accession>F2IFN3</accession>
<protein>
    <submittedName>
        <fullName evidence="7">MscS Mechanosensitive ion channel</fullName>
    </submittedName>
</protein>
<dbReference type="Pfam" id="PF00924">
    <property type="entry name" value="MS_channel_2nd"/>
    <property type="match status" value="1"/>
</dbReference>
<reference evidence="8" key="2">
    <citation type="submission" date="2011-02" db="EMBL/GenBank/DDBJ databases">
        <title>The complete genome of Fluviicola taffensis DSM 16823.</title>
        <authorList>
            <consortium name="US DOE Joint Genome Institute (JGI-PGF)"/>
            <person name="Lucas S."/>
            <person name="Copeland A."/>
            <person name="Lapidus A."/>
            <person name="Bruce D."/>
            <person name="Goodwin L."/>
            <person name="Pitluck S."/>
            <person name="Kyrpides N."/>
            <person name="Mavromatis K."/>
            <person name="Ivanova N."/>
            <person name="Mikhailova N."/>
            <person name="Pagani I."/>
            <person name="Chertkov O."/>
            <person name="Detter J.C."/>
            <person name="Han C."/>
            <person name="Tapia R."/>
            <person name="Land M."/>
            <person name="Hauser L."/>
            <person name="Markowitz V."/>
            <person name="Cheng J.-F."/>
            <person name="Hugenholtz P."/>
            <person name="Woyke T."/>
            <person name="Wu D."/>
            <person name="Tindall B."/>
            <person name="Pomrenke H.G."/>
            <person name="Brambilla E."/>
            <person name="Klenk H.-P."/>
            <person name="Eisen J.A."/>
        </authorList>
    </citation>
    <scope>NUCLEOTIDE SEQUENCE [LARGE SCALE GENOMIC DNA]</scope>
    <source>
        <strain evidence="8">DSM 16823 / RW262 / RW262</strain>
    </source>
</reference>
<evidence type="ECO:0000259" key="6">
    <source>
        <dbReference type="Pfam" id="PF00924"/>
    </source>
</evidence>
<dbReference type="AlphaFoldDB" id="F2IFN3"/>
<dbReference type="PANTHER" id="PTHR30221">
    <property type="entry name" value="SMALL-CONDUCTANCE MECHANOSENSITIVE CHANNEL"/>
    <property type="match status" value="1"/>
</dbReference>
<feature type="transmembrane region" description="Helical" evidence="5">
    <location>
        <begin position="6"/>
        <end position="25"/>
    </location>
</feature>
<dbReference type="GO" id="GO:0008381">
    <property type="term" value="F:mechanosensitive monoatomic ion channel activity"/>
    <property type="evidence" value="ECO:0007669"/>
    <property type="project" value="InterPro"/>
</dbReference>
<dbReference type="Gene3D" id="2.30.30.60">
    <property type="match status" value="1"/>
</dbReference>
<dbReference type="EMBL" id="CP002542">
    <property type="protein sequence ID" value="AEA45747.1"/>
    <property type="molecule type" value="Genomic_DNA"/>
</dbReference>
<keyword evidence="3 5" id="KW-1133">Transmembrane helix</keyword>
<proteinExistence type="predicted"/>
<dbReference type="GO" id="GO:0016020">
    <property type="term" value="C:membrane"/>
    <property type="evidence" value="ECO:0007669"/>
    <property type="project" value="UniProtKB-SubCell"/>
</dbReference>
<dbReference type="InterPro" id="IPR045275">
    <property type="entry name" value="MscS_archaea/bacteria_type"/>
</dbReference>
<evidence type="ECO:0000313" key="7">
    <source>
        <dbReference type="EMBL" id="AEA45747.1"/>
    </source>
</evidence>
<evidence type="ECO:0000256" key="3">
    <source>
        <dbReference type="ARBA" id="ARBA00022989"/>
    </source>
</evidence>